<feature type="binding site" description="axial binding residue" evidence="1">
    <location>
        <position position="156"/>
    </location>
    <ligand>
        <name>heme b</name>
        <dbReference type="ChEBI" id="CHEBI:60344"/>
    </ligand>
    <ligandPart>
        <name>Fe</name>
        <dbReference type="ChEBI" id="CHEBI:18248"/>
    </ligandPart>
</feature>
<comment type="catalytic activity">
    <reaction evidence="1">
        <text>peroxynitrite = nitrate</text>
        <dbReference type="Rhea" id="RHEA:63116"/>
        <dbReference type="ChEBI" id="CHEBI:17632"/>
        <dbReference type="ChEBI" id="CHEBI:25941"/>
    </reaction>
</comment>
<comment type="similarity">
    <text evidence="1">Belongs to the nitrobindin family.</text>
</comment>
<dbReference type="GO" id="GO:0062213">
    <property type="term" value="F:peroxynitrite isomerase activity"/>
    <property type="evidence" value="ECO:0007669"/>
    <property type="project" value="UniProtKB-UniRule"/>
</dbReference>
<protein>
    <recommendedName>
        <fullName evidence="1">Peroxynitrite isomerase</fullName>
        <ecNumber evidence="1">5.99.-.-</ecNumber>
    </recommendedName>
    <alternativeName>
        <fullName evidence="1">Ferric nitrobindin</fullName>
        <shortName evidence="1">Nb(III)</shortName>
    </alternativeName>
</protein>
<dbReference type="OrthoDB" id="4804006at2"/>
<dbReference type="PATRIC" id="fig|584657.3.peg.2301"/>
<evidence type="ECO:0000259" key="2">
    <source>
        <dbReference type="Pfam" id="PF08768"/>
    </source>
</evidence>
<sequence>MFHLDADIPEPIRPLAWLLGHWEGAGVVGYPTIESANFGQEVDVTHDGRGFLKWESRAWILDPESGQKVRPAAVESGFWRPQENGEVELLLVHPTGILEMYYGNVEPARITLHTDSVLRSPRAKEYSSATRMYGLVESQLMWVMDMAAVGQQLQSHVSATLKRVE</sequence>
<dbReference type="CDD" id="cd07828">
    <property type="entry name" value="lipocalin_heme-bd-THAP4-like"/>
    <property type="match status" value="1"/>
</dbReference>
<dbReference type="InterPro" id="IPR045165">
    <property type="entry name" value="Nitrobindin"/>
</dbReference>
<comment type="domain">
    <text evidence="1">Forms a 10-stranded antiparallel beta-barrel structure able to accommodate a hydrophobic ligand in its interior. In fact, this fold hosts the heme group, which is located in a wide surface cleft.</text>
</comment>
<dbReference type="GO" id="GO:0020037">
    <property type="term" value="F:heme binding"/>
    <property type="evidence" value="ECO:0007669"/>
    <property type="project" value="UniProtKB-UniRule"/>
</dbReference>
<dbReference type="EMBL" id="AWQS01000086">
    <property type="protein sequence ID" value="EWT05787.1"/>
    <property type="molecule type" value="Genomic_DNA"/>
</dbReference>
<organism evidence="3 4">
    <name type="scientific">Intrasporangium chromatireducens Q5-1</name>
    <dbReference type="NCBI Taxonomy" id="584657"/>
    <lineage>
        <taxon>Bacteria</taxon>
        <taxon>Bacillati</taxon>
        <taxon>Actinomycetota</taxon>
        <taxon>Actinomycetes</taxon>
        <taxon>Micrococcales</taxon>
        <taxon>Intrasporangiaceae</taxon>
        <taxon>Intrasporangium</taxon>
    </lineage>
</organism>
<accession>W9GKY6</accession>
<dbReference type="RefSeq" id="WP_034716749.1">
    <property type="nucleotide sequence ID" value="NZ_AWQS01000086.1"/>
</dbReference>
<feature type="domain" description="THAP4-like heme-binding" evidence="2">
    <location>
        <begin position="12"/>
        <end position="163"/>
    </location>
</feature>
<keyword evidence="4" id="KW-1185">Reference proteome</keyword>
<keyword evidence="1" id="KW-0408">Iron</keyword>
<name>W9GKY6_9MICO</name>
<dbReference type="PANTHER" id="PTHR15854">
    <property type="entry name" value="THAP4 PROTEIN"/>
    <property type="match status" value="1"/>
</dbReference>
<evidence type="ECO:0000313" key="3">
    <source>
        <dbReference type="EMBL" id="EWT05787.1"/>
    </source>
</evidence>
<dbReference type="InterPro" id="IPR022939">
    <property type="entry name" value="Nb(III)_bact/plant"/>
</dbReference>
<reference evidence="4" key="1">
    <citation type="submission" date="2013-08" db="EMBL/GenBank/DDBJ databases">
        <title>Intrasporangium oryzae NRRL B-24470.</title>
        <authorList>
            <person name="Liu H."/>
            <person name="Wang G."/>
        </authorList>
    </citation>
    <scope>NUCLEOTIDE SEQUENCE [LARGE SCALE GENOMIC DNA]</scope>
    <source>
        <strain evidence="4">Q5-1</strain>
    </source>
</reference>
<comment type="function">
    <text evidence="1">Heme-binding protein able to scavenge peroxynitrite and to protect free L-tyrosine against peroxynitrite-mediated nitration, by acting as a peroxynitrite isomerase that converts peroxynitrite to nitrate. Therefore, this protein likely plays a role in peroxynitrite sensing and in the detoxification of reactive nitrogen and oxygen species (RNS and ROS, respectively). Is able to bind nitric oxide (NO) in vitro, but may act as a sensor of peroxynitrite levels in vivo.</text>
</comment>
<dbReference type="EC" id="5.99.-.-" evidence="1"/>
<comment type="pathway">
    <text evidence="1">Nitrogen metabolism.</text>
</comment>
<dbReference type="HAMAP" id="MF_01297">
    <property type="entry name" value="nitrobindin"/>
    <property type="match status" value="1"/>
</dbReference>
<comment type="cofactor">
    <cofactor evidence="1">
        <name>heme b</name>
        <dbReference type="ChEBI" id="CHEBI:60344"/>
    </cofactor>
    <text evidence="1">Binds 1 heme b group per subunit, that coordinates a highly solvent-exposed Fe(III) atom.</text>
</comment>
<feature type="binding site" evidence="1">
    <location>
        <position position="124"/>
    </location>
    <ligand>
        <name>heme b</name>
        <dbReference type="ChEBI" id="CHEBI:60344"/>
    </ligand>
</feature>
<gene>
    <name evidence="3" type="ORF">N864_02020</name>
</gene>
<feature type="short sequence motif" description="GXWXGXG" evidence="1">
    <location>
        <begin position="20"/>
        <end position="26"/>
    </location>
</feature>
<dbReference type="InterPro" id="IPR014878">
    <property type="entry name" value="THAP4-like_heme-bd"/>
</dbReference>
<comment type="caution">
    <text evidence="3">The sequence shown here is derived from an EMBL/GenBank/DDBJ whole genome shotgun (WGS) entry which is preliminary data.</text>
</comment>
<keyword evidence="1" id="KW-0413">Isomerase</keyword>
<keyword evidence="1" id="KW-0349">Heme</keyword>
<dbReference type="Gene3D" id="2.40.128.20">
    <property type="match status" value="1"/>
</dbReference>
<dbReference type="GO" id="GO:0046872">
    <property type="term" value="F:metal ion binding"/>
    <property type="evidence" value="ECO:0007669"/>
    <property type="project" value="UniProtKB-KW"/>
</dbReference>
<dbReference type="Proteomes" id="UP000019494">
    <property type="component" value="Unassembled WGS sequence"/>
</dbReference>
<dbReference type="InterPro" id="IPR012674">
    <property type="entry name" value="Calycin"/>
</dbReference>
<proteinExistence type="inferred from homology"/>
<dbReference type="PANTHER" id="PTHR15854:SF4">
    <property type="entry name" value="PEROXYNITRITE ISOMERASE THAP4"/>
    <property type="match status" value="1"/>
</dbReference>
<dbReference type="SUPFAM" id="SSF50814">
    <property type="entry name" value="Lipocalins"/>
    <property type="match status" value="1"/>
</dbReference>
<keyword evidence="1" id="KW-0479">Metal-binding</keyword>
<dbReference type="AlphaFoldDB" id="W9GKY6"/>
<evidence type="ECO:0000313" key="4">
    <source>
        <dbReference type="Proteomes" id="UP000019494"/>
    </source>
</evidence>
<evidence type="ECO:0000256" key="1">
    <source>
        <dbReference type="HAMAP-Rule" id="MF_01297"/>
    </source>
</evidence>
<dbReference type="Pfam" id="PF08768">
    <property type="entry name" value="THAP4_heme-bd"/>
    <property type="match status" value="1"/>
</dbReference>
<feature type="binding site" evidence="1">
    <location>
        <position position="32"/>
    </location>
    <ligand>
        <name>heme b</name>
        <dbReference type="ChEBI" id="CHEBI:60344"/>
    </ligand>
</feature>